<evidence type="ECO:0000256" key="4">
    <source>
        <dbReference type="ARBA" id="ARBA00022807"/>
    </source>
</evidence>
<accession>A0ABW2KKA8</accession>
<reference evidence="7" key="1">
    <citation type="journal article" date="2019" name="Int. J. Syst. Evol. Microbiol.">
        <title>The Global Catalogue of Microorganisms (GCM) 10K type strain sequencing project: providing services to taxonomists for standard genome sequencing and annotation.</title>
        <authorList>
            <consortium name="The Broad Institute Genomics Platform"/>
            <consortium name="The Broad Institute Genome Sequencing Center for Infectious Disease"/>
            <person name="Wu L."/>
            <person name="Ma J."/>
        </authorList>
    </citation>
    <scope>NUCLEOTIDE SEQUENCE [LARGE SCALE GENOMIC DNA]</scope>
    <source>
        <strain evidence="7">CGMCC 4.7382</strain>
    </source>
</reference>
<sequence>MARYESGPSRTPPGDDRGASIVESAVLLSLAAMIIASVSQTPLGGMFHDGVREMVCLVEGPECGGETWTEHDRPEEPDIYEYNFTGFYDGEVLGEGDARVAIEFALGQQGKPYGWGATGPNSWDCSSLVQAAWRQAGVQIPRTTWPQHAALAPVDRSDLQPGDLIFFQTIPGPPPTHVGMYLGNGQMVHAGNPVQVVQVLGNSYWESRWVGAGRVPQG</sequence>
<comment type="caution">
    <text evidence="6">The sequence shown here is derived from an EMBL/GenBank/DDBJ whole genome shotgun (WGS) entry which is preliminary data.</text>
</comment>
<dbReference type="PANTHER" id="PTHR47053:SF1">
    <property type="entry name" value="MUREIN DD-ENDOPEPTIDASE MEPH-RELATED"/>
    <property type="match status" value="1"/>
</dbReference>
<evidence type="ECO:0000256" key="3">
    <source>
        <dbReference type="ARBA" id="ARBA00022801"/>
    </source>
</evidence>
<gene>
    <name evidence="6" type="ORF">ACFQRF_18865</name>
</gene>
<dbReference type="EMBL" id="JBHTBH010000009">
    <property type="protein sequence ID" value="MFC7329798.1"/>
    <property type="molecule type" value="Genomic_DNA"/>
</dbReference>
<dbReference type="InterPro" id="IPR038765">
    <property type="entry name" value="Papain-like_cys_pep_sf"/>
</dbReference>
<dbReference type="SUPFAM" id="SSF54001">
    <property type="entry name" value="Cysteine proteinases"/>
    <property type="match status" value="1"/>
</dbReference>
<evidence type="ECO:0000313" key="6">
    <source>
        <dbReference type="EMBL" id="MFC7329798.1"/>
    </source>
</evidence>
<keyword evidence="4" id="KW-0788">Thiol protease</keyword>
<dbReference type="InterPro" id="IPR051202">
    <property type="entry name" value="Peptidase_C40"/>
</dbReference>
<dbReference type="PROSITE" id="PS51935">
    <property type="entry name" value="NLPC_P60"/>
    <property type="match status" value="1"/>
</dbReference>
<protein>
    <submittedName>
        <fullName evidence="6">C40 family peptidase</fullName>
    </submittedName>
</protein>
<dbReference type="InterPro" id="IPR000064">
    <property type="entry name" value="NLP_P60_dom"/>
</dbReference>
<dbReference type="Pfam" id="PF00877">
    <property type="entry name" value="NLPC_P60"/>
    <property type="match status" value="1"/>
</dbReference>
<keyword evidence="2" id="KW-0645">Protease</keyword>
<proteinExistence type="inferred from homology"/>
<keyword evidence="3" id="KW-0378">Hydrolase</keyword>
<comment type="similarity">
    <text evidence="1">Belongs to the peptidase C40 family.</text>
</comment>
<keyword evidence="7" id="KW-1185">Reference proteome</keyword>
<dbReference type="Proteomes" id="UP001596540">
    <property type="component" value="Unassembled WGS sequence"/>
</dbReference>
<evidence type="ECO:0000313" key="7">
    <source>
        <dbReference type="Proteomes" id="UP001596540"/>
    </source>
</evidence>
<name>A0ABW2KKA8_9ACTN</name>
<evidence type="ECO:0000259" key="5">
    <source>
        <dbReference type="PROSITE" id="PS51935"/>
    </source>
</evidence>
<dbReference type="PANTHER" id="PTHR47053">
    <property type="entry name" value="MUREIN DD-ENDOPEPTIDASE MEPH-RELATED"/>
    <property type="match status" value="1"/>
</dbReference>
<evidence type="ECO:0000256" key="2">
    <source>
        <dbReference type="ARBA" id="ARBA00022670"/>
    </source>
</evidence>
<organism evidence="6 7">
    <name type="scientific">Marinactinospora rubrisoli</name>
    <dbReference type="NCBI Taxonomy" id="2715399"/>
    <lineage>
        <taxon>Bacteria</taxon>
        <taxon>Bacillati</taxon>
        <taxon>Actinomycetota</taxon>
        <taxon>Actinomycetes</taxon>
        <taxon>Streptosporangiales</taxon>
        <taxon>Nocardiopsidaceae</taxon>
        <taxon>Marinactinospora</taxon>
    </lineage>
</organism>
<feature type="domain" description="NlpC/P60" evidence="5">
    <location>
        <begin position="95"/>
        <end position="216"/>
    </location>
</feature>
<dbReference type="Gene3D" id="3.90.1720.10">
    <property type="entry name" value="endopeptidase domain like (from Nostoc punctiforme)"/>
    <property type="match status" value="1"/>
</dbReference>
<evidence type="ECO:0000256" key="1">
    <source>
        <dbReference type="ARBA" id="ARBA00007074"/>
    </source>
</evidence>
<dbReference type="RefSeq" id="WP_379872451.1">
    <property type="nucleotide sequence ID" value="NZ_JBHTBH010000009.1"/>
</dbReference>